<organism evidence="1 2">
    <name type="scientific">Mesoplasma melaleucae</name>
    <dbReference type="NCBI Taxonomy" id="81459"/>
    <lineage>
        <taxon>Bacteria</taxon>
        <taxon>Bacillati</taxon>
        <taxon>Mycoplasmatota</taxon>
        <taxon>Mollicutes</taxon>
        <taxon>Entomoplasmatales</taxon>
        <taxon>Entomoplasmataceae</taxon>
        <taxon>Mesoplasma</taxon>
    </lineage>
</organism>
<proteinExistence type="predicted"/>
<keyword evidence="2" id="KW-1185">Reference proteome</keyword>
<accession>A0A2K8NUW5</accession>
<dbReference type="Proteomes" id="UP000231896">
    <property type="component" value="Chromosome"/>
</dbReference>
<evidence type="ECO:0000313" key="2">
    <source>
        <dbReference type="Proteomes" id="UP000231896"/>
    </source>
</evidence>
<dbReference type="EMBL" id="CP024964">
    <property type="protein sequence ID" value="ATZ17630.1"/>
    <property type="molecule type" value="Genomic_DNA"/>
</dbReference>
<protein>
    <submittedName>
        <fullName evidence="1">Uncharacterized protein</fullName>
    </submittedName>
</protein>
<dbReference type="KEGG" id="eml:EMELA_v1c00380"/>
<name>A0A2K8NUW5_9MOLU</name>
<dbReference type="STRING" id="1408435.GCA_000685885_00180"/>
<reference evidence="1 2" key="1">
    <citation type="submission" date="2017-11" db="EMBL/GenBank/DDBJ databases">
        <title>Genome sequence of Entomoplasma melaleucae M1 (ATCC 49191).</title>
        <authorList>
            <person name="Lo W.-S."/>
            <person name="Gasparich G.E."/>
            <person name="Kuo C.-H."/>
        </authorList>
    </citation>
    <scope>NUCLEOTIDE SEQUENCE [LARGE SCALE GENOMIC DNA]</scope>
    <source>
        <strain evidence="1 2">M1</strain>
    </source>
</reference>
<dbReference type="RefSeq" id="WP_028123939.1">
    <property type="nucleotide sequence ID" value="NZ_CP024964.1"/>
</dbReference>
<gene>
    <name evidence="1" type="ORF">EMELA_v1c00380</name>
</gene>
<dbReference type="AlphaFoldDB" id="A0A2K8NUW5"/>
<sequence>MSTKTSCYFWNFRSFNLNPDVDLSEFSGGHRFPGTNVVLQLINEFKPNGLSENSIHVTGSGDTLGSYTSPYLDSEHFNHSFVYSLTSENGYKGEITPINDNITNYKNSTTTKKIYLNKILTQYLRVQIIYTQYLQKTKN</sequence>
<evidence type="ECO:0000313" key="1">
    <source>
        <dbReference type="EMBL" id="ATZ17630.1"/>
    </source>
</evidence>